<evidence type="ECO:0008006" key="13">
    <source>
        <dbReference type="Google" id="ProtNLM"/>
    </source>
</evidence>
<dbReference type="OrthoDB" id="6475849at2759"/>
<evidence type="ECO:0000256" key="4">
    <source>
        <dbReference type="ARBA" id="ARBA00022670"/>
    </source>
</evidence>
<dbReference type="RefSeq" id="XP_005189581.3">
    <property type="nucleotide sequence ID" value="XM_005189524.4"/>
</dbReference>
<evidence type="ECO:0000256" key="3">
    <source>
        <dbReference type="ARBA" id="ARBA00007357"/>
    </source>
</evidence>
<evidence type="ECO:0000313" key="12">
    <source>
        <dbReference type="EnsemblMetazoa" id="MDOA001196-PA"/>
    </source>
</evidence>
<keyword evidence="7" id="KW-0862">Zinc</keyword>
<gene>
    <name evidence="12" type="primary">101893548</name>
</gene>
<dbReference type="InterPro" id="IPR024079">
    <property type="entry name" value="MetalloPept_cat_dom_sf"/>
</dbReference>
<dbReference type="CDD" id="cd08662">
    <property type="entry name" value="M13"/>
    <property type="match status" value="1"/>
</dbReference>
<keyword evidence="5" id="KW-0479">Metal-binding</keyword>
<dbReference type="SUPFAM" id="SSF55486">
    <property type="entry name" value="Metalloproteases ('zincins'), catalytic domain"/>
    <property type="match status" value="1"/>
</dbReference>
<feature type="domain" description="Peptidase M13 C-terminal" evidence="10">
    <location>
        <begin position="490"/>
        <end position="697"/>
    </location>
</feature>
<dbReference type="PRINTS" id="PR00786">
    <property type="entry name" value="NEPRILYSIN"/>
</dbReference>
<keyword evidence="4" id="KW-0645">Protease</keyword>
<comment type="similarity">
    <text evidence="3">Belongs to the peptidase M13 family.</text>
</comment>
<dbReference type="PANTHER" id="PTHR11733:SF238">
    <property type="entry name" value="FI07649P-RELATED"/>
    <property type="match status" value="1"/>
</dbReference>
<dbReference type="AlphaFoldDB" id="A0A1I8M4P9"/>
<proteinExistence type="inferred from homology"/>
<comment type="cofactor">
    <cofactor evidence="1">
        <name>Zn(2+)</name>
        <dbReference type="ChEBI" id="CHEBI:29105"/>
    </cofactor>
</comment>
<dbReference type="InterPro" id="IPR018497">
    <property type="entry name" value="Peptidase_M13_C"/>
</dbReference>
<feature type="domain" description="Peptidase M13 N-terminal" evidence="11">
    <location>
        <begin position="60"/>
        <end position="430"/>
    </location>
</feature>
<name>A0A1I8M4P9_MUSDO</name>
<dbReference type="GO" id="GO:0004222">
    <property type="term" value="F:metalloendopeptidase activity"/>
    <property type="evidence" value="ECO:0007669"/>
    <property type="project" value="InterPro"/>
</dbReference>
<comment type="subcellular location">
    <subcellularLocation>
        <location evidence="2">Cell membrane</location>
        <topology evidence="2">Single-pass type II membrane protein</topology>
    </subcellularLocation>
</comment>
<dbReference type="GO" id="GO:0046872">
    <property type="term" value="F:metal ion binding"/>
    <property type="evidence" value="ECO:0007669"/>
    <property type="project" value="UniProtKB-KW"/>
</dbReference>
<evidence type="ECO:0000256" key="8">
    <source>
        <dbReference type="ARBA" id="ARBA00023049"/>
    </source>
</evidence>
<reference evidence="12" key="1">
    <citation type="submission" date="2020-05" db="UniProtKB">
        <authorList>
            <consortium name="EnsemblMetazoa"/>
        </authorList>
    </citation>
    <scope>IDENTIFICATION</scope>
    <source>
        <strain evidence="12">Aabys</strain>
    </source>
</reference>
<dbReference type="Gene3D" id="1.10.1380.10">
    <property type="entry name" value="Neutral endopeptidase , domain2"/>
    <property type="match status" value="1"/>
</dbReference>
<evidence type="ECO:0000256" key="2">
    <source>
        <dbReference type="ARBA" id="ARBA00004401"/>
    </source>
</evidence>
<protein>
    <recommendedName>
        <fullName evidence="13">Peptidase family M13</fullName>
    </recommendedName>
</protein>
<dbReference type="EnsemblMetazoa" id="MDOA001196-RA">
    <property type="protein sequence ID" value="MDOA001196-PA"/>
    <property type="gene ID" value="MDOA001196"/>
</dbReference>
<evidence type="ECO:0000259" key="11">
    <source>
        <dbReference type="Pfam" id="PF05649"/>
    </source>
</evidence>
<dbReference type="eggNOG" id="KOG3624">
    <property type="taxonomic scope" value="Eukaryota"/>
</dbReference>
<evidence type="ECO:0000256" key="7">
    <source>
        <dbReference type="ARBA" id="ARBA00022833"/>
    </source>
</evidence>
<dbReference type="Pfam" id="PF05649">
    <property type="entry name" value="Peptidase_M13_N"/>
    <property type="match status" value="1"/>
</dbReference>
<feature type="signal peptide" evidence="9">
    <location>
        <begin position="1"/>
        <end position="21"/>
    </location>
</feature>
<dbReference type="PANTHER" id="PTHR11733">
    <property type="entry name" value="ZINC METALLOPROTEASE FAMILY M13 NEPRILYSIN-RELATED"/>
    <property type="match status" value="1"/>
</dbReference>
<accession>A0A1I8M4P9</accession>
<dbReference type="GO" id="GO:0005886">
    <property type="term" value="C:plasma membrane"/>
    <property type="evidence" value="ECO:0007669"/>
    <property type="project" value="UniProtKB-SubCell"/>
</dbReference>
<evidence type="ECO:0000256" key="5">
    <source>
        <dbReference type="ARBA" id="ARBA00022723"/>
    </source>
</evidence>
<keyword evidence="9" id="KW-0732">Signal</keyword>
<dbReference type="Gene3D" id="3.40.390.10">
    <property type="entry name" value="Collagenase (Catalytic Domain)"/>
    <property type="match status" value="1"/>
</dbReference>
<dbReference type="InterPro" id="IPR000718">
    <property type="entry name" value="Peptidase_M13"/>
</dbReference>
<feature type="chain" id="PRO_5044559831" description="Peptidase family M13" evidence="9">
    <location>
        <begin position="22"/>
        <end position="698"/>
    </location>
</feature>
<evidence type="ECO:0000256" key="6">
    <source>
        <dbReference type="ARBA" id="ARBA00022801"/>
    </source>
</evidence>
<evidence type="ECO:0000259" key="10">
    <source>
        <dbReference type="Pfam" id="PF01431"/>
    </source>
</evidence>
<keyword evidence="6" id="KW-0378">Hydrolase</keyword>
<dbReference type="PROSITE" id="PS51885">
    <property type="entry name" value="NEPRILYSIN"/>
    <property type="match status" value="1"/>
</dbReference>
<dbReference type="InterPro" id="IPR008753">
    <property type="entry name" value="Peptidase_M13_N"/>
</dbReference>
<dbReference type="VEuPathDB" id="VectorBase:MDOMA2_004161"/>
<sequence>MLRIWWKYLFTFVLSFYYAHAALITATTTSNEDVNLDLKQILRLNKTKEMKSYLNESSDPCDNFYDFVCGNFGMTENDVGSATMPNINSLMGKFNDLLRKELEVEEGEGEKSDNLVDRKLKQFYRSCINMTTQKDACVASRREFIKNFGKMPALLGENWMENEFDWSTAIAEIAYKTGESIILRLGTMTDFLDNSQNRVAIMEQEFDVPAVHLYNNKEYADYKIDYCLTVSLYLQSMLGLEEDRANEVAEKIVDFEIELSQGKIDKHLGLQNSEIYINLIPLEELSARYGGDLNVTHLLQTALDYVPTELYVNQKYLETVLKVIRSTPKAVVANYIYYKYYSTLELPYVEELEVMRIMCVSTIQQRFYKQLDNMFYRKYITEDMKPSVEFMWHELKTAFRQQLLSPKLQWMAESTRKYALEKLEAMRFTILSFEANNFTQEFAQLHLSDTNYLENLLALQNLKSNLTRAAIYAPPQPDDDGYAASYVPSYSPIENLLKIPVSFVYQYHLYASAYPNALNFGTLGVYIGHEMLHGFDDAGRKYDAKGNSHNWWQPHCTAEFQKRTSCFIQQYHRYTLPDGKHLPVMQLQAENISDNGGIRAAFTAYRQWYEGAKKQDPQVESNELLAGLNYTNDQLFFISYGQSWCSTYEPTYYSTIDAVHVPSKFRVLGPLSNLQEFATAFNCPLGTNMNPVDKCEIY</sequence>
<dbReference type="VEuPathDB" id="VectorBase:MDOA001196"/>
<evidence type="ECO:0000256" key="1">
    <source>
        <dbReference type="ARBA" id="ARBA00001947"/>
    </source>
</evidence>
<organism evidence="12">
    <name type="scientific">Musca domestica</name>
    <name type="common">House fly</name>
    <dbReference type="NCBI Taxonomy" id="7370"/>
    <lineage>
        <taxon>Eukaryota</taxon>
        <taxon>Metazoa</taxon>
        <taxon>Ecdysozoa</taxon>
        <taxon>Arthropoda</taxon>
        <taxon>Hexapoda</taxon>
        <taxon>Insecta</taxon>
        <taxon>Pterygota</taxon>
        <taxon>Neoptera</taxon>
        <taxon>Endopterygota</taxon>
        <taxon>Diptera</taxon>
        <taxon>Brachycera</taxon>
        <taxon>Muscomorpha</taxon>
        <taxon>Muscoidea</taxon>
        <taxon>Muscidae</taxon>
        <taxon>Musca</taxon>
    </lineage>
</organism>
<evidence type="ECO:0000256" key="9">
    <source>
        <dbReference type="SAM" id="SignalP"/>
    </source>
</evidence>
<dbReference type="InterPro" id="IPR042089">
    <property type="entry name" value="Peptidase_M13_dom_2"/>
</dbReference>
<dbReference type="GO" id="GO:0016485">
    <property type="term" value="P:protein processing"/>
    <property type="evidence" value="ECO:0007669"/>
    <property type="project" value="TreeGrafter"/>
</dbReference>
<dbReference type="KEGG" id="mde:101893548"/>
<keyword evidence="8" id="KW-0482">Metalloprotease</keyword>
<dbReference type="Pfam" id="PF01431">
    <property type="entry name" value="Peptidase_M13"/>
    <property type="match status" value="1"/>
</dbReference>